<gene>
    <name evidence="2" type="ORF">FB192DRAFT_1378451</name>
</gene>
<name>A0A8H4BHT6_MUCCL</name>
<keyword evidence="1" id="KW-0472">Membrane</keyword>
<keyword evidence="1" id="KW-1133">Transmembrane helix</keyword>
<keyword evidence="1" id="KW-0812">Transmembrane</keyword>
<protein>
    <submittedName>
        <fullName evidence="2">Uncharacterized protein</fullName>
    </submittedName>
</protein>
<proteinExistence type="predicted"/>
<evidence type="ECO:0000256" key="1">
    <source>
        <dbReference type="SAM" id="Phobius"/>
    </source>
</evidence>
<dbReference type="AlphaFoldDB" id="A0A8H4BHT6"/>
<dbReference type="EMBL" id="JAAECE010000004">
    <property type="protein sequence ID" value="KAF1802510.1"/>
    <property type="molecule type" value="Genomic_DNA"/>
</dbReference>
<reference evidence="2 3" key="1">
    <citation type="submission" date="2019-09" db="EMBL/GenBank/DDBJ databases">
        <authorList>
            <consortium name="DOE Joint Genome Institute"/>
            <person name="Mondo S.J."/>
            <person name="Navarro-Mendoza M.I."/>
            <person name="Perez-Arques C."/>
            <person name="Panchal S."/>
            <person name="Nicolas F.E."/>
            <person name="Ganguly P."/>
            <person name="Pangilinan J."/>
            <person name="Grigoriev I."/>
            <person name="Heitman J."/>
            <person name="Sanya K."/>
            <person name="Garre V."/>
        </authorList>
    </citation>
    <scope>NUCLEOTIDE SEQUENCE [LARGE SCALE GENOMIC DNA]</scope>
    <source>
        <strain evidence="2 3">MU402</strain>
    </source>
</reference>
<evidence type="ECO:0000313" key="3">
    <source>
        <dbReference type="Proteomes" id="UP000469890"/>
    </source>
</evidence>
<feature type="transmembrane region" description="Helical" evidence="1">
    <location>
        <begin position="53"/>
        <end position="75"/>
    </location>
</feature>
<feature type="transmembrane region" description="Helical" evidence="1">
    <location>
        <begin position="27"/>
        <end position="47"/>
    </location>
</feature>
<comment type="caution">
    <text evidence="2">The sequence shown here is derived from an EMBL/GenBank/DDBJ whole genome shotgun (WGS) entry which is preliminary data.</text>
</comment>
<dbReference type="Proteomes" id="UP000469890">
    <property type="component" value="Unassembled WGS sequence"/>
</dbReference>
<evidence type="ECO:0000313" key="2">
    <source>
        <dbReference type="EMBL" id="KAF1802510.1"/>
    </source>
</evidence>
<sequence length="76" mass="8501">MFSVVLQGTIRVWIQNSVSSQITKNGYSILCLLVCLNHVVILEWQHLQCLGTLGLSCWMAFSPVHYLVGGFVFVAM</sequence>
<organism evidence="2 3">
    <name type="scientific">Mucor circinelloides f. lusitanicus</name>
    <name type="common">Mucor racemosus var. lusitanicus</name>
    <dbReference type="NCBI Taxonomy" id="29924"/>
    <lineage>
        <taxon>Eukaryota</taxon>
        <taxon>Fungi</taxon>
        <taxon>Fungi incertae sedis</taxon>
        <taxon>Mucoromycota</taxon>
        <taxon>Mucoromycotina</taxon>
        <taxon>Mucoromycetes</taxon>
        <taxon>Mucorales</taxon>
        <taxon>Mucorineae</taxon>
        <taxon>Mucoraceae</taxon>
        <taxon>Mucor</taxon>
    </lineage>
</organism>
<accession>A0A8H4BHT6</accession>